<dbReference type="OrthoDB" id="2109687at2"/>
<comment type="caution">
    <text evidence="2">The sequence shown here is derived from an EMBL/GenBank/DDBJ whole genome shotgun (WGS) entry which is preliminary data.</text>
</comment>
<evidence type="ECO:0000313" key="2">
    <source>
        <dbReference type="EMBL" id="OIV36995.1"/>
    </source>
</evidence>
<feature type="compositionally biased region" description="Pro residues" evidence="1">
    <location>
        <begin position="141"/>
        <end position="152"/>
    </location>
</feature>
<feature type="compositionally biased region" description="Acidic residues" evidence="1">
    <location>
        <begin position="99"/>
        <end position="108"/>
    </location>
</feature>
<dbReference type="STRING" id="1428644.BIV57_13485"/>
<reference evidence="2 3" key="1">
    <citation type="submission" date="2016-10" db="EMBL/GenBank/DDBJ databases">
        <title>Genome sequence of Streptomyces gilvigriseus MUSC 26.</title>
        <authorList>
            <person name="Lee L.-H."/>
            <person name="Ser H.-L."/>
        </authorList>
    </citation>
    <scope>NUCLEOTIDE SEQUENCE [LARGE SCALE GENOMIC DNA]</scope>
    <source>
        <strain evidence="2 3">MUSC 26</strain>
    </source>
</reference>
<accession>A0A1J7BE90</accession>
<proteinExistence type="predicted"/>
<protein>
    <submittedName>
        <fullName evidence="2">Uncharacterized protein</fullName>
    </submittedName>
</protein>
<feature type="compositionally biased region" description="Low complexity" evidence="1">
    <location>
        <begin position="49"/>
        <end position="66"/>
    </location>
</feature>
<dbReference type="RefSeq" id="WP_071657071.1">
    <property type="nucleotide sequence ID" value="NZ_MLCF01000067.1"/>
</dbReference>
<evidence type="ECO:0000256" key="1">
    <source>
        <dbReference type="SAM" id="MobiDB-lite"/>
    </source>
</evidence>
<name>A0A1J7BE90_9ACTN</name>
<dbReference type="Proteomes" id="UP000243342">
    <property type="component" value="Unassembled WGS sequence"/>
</dbReference>
<dbReference type="EMBL" id="MLCF01000067">
    <property type="protein sequence ID" value="OIV36995.1"/>
    <property type="molecule type" value="Genomic_DNA"/>
</dbReference>
<organism evidence="2 3">
    <name type="scientific">Mangrovactinospora gilvigrisea</name>
    <dbReference type="NCBI Taxonomy" id="1428644"/>
    <lineage>
        <taxon>Bacteria</taxon>
        <taxon>Bacillati</taxon>
        <taxon>Actinomycetota</taxon>
        <taxon>Actinomycetes</taxon>
        <taxon>Kitasatosporales</taxon>
        <taxon>Streptomycetaceae</taxon>
        <taxon>Mangrovactinospora</taxon>
    </lineage>
</organism>
<sequence length="731" mass="77057">MGTNGKTTHSAYGISPTALAPALAPPSGVPADALTEPGLLDNAVEETAAEAAAAPAAEAGLAAPEADGGGDGGTDLEGANAAAGETDEGEPAGLSDLEQLLEEPDPPEQEAASPDLGEESAPAETAAEMGTQEAEDHQDPPLTPVPDAPPAGSPTGVPILVGGADFVNAQATLMAYAAPDGPREVLLAHVNEESESRLLESLAVPQMVEAEVEETVQARVPLDEQHQLAEKVTAATSSLQHKLDYGLPASQSTLEKHQEAAKAVQAVLDTPGLSEQDQAMAQYYKDQVDLIGAKIASGGAPLPHFFPYTTETTQMVVKQVPGPAPEDTLAAQQRQASRINAELSAESGDACWDGQARSSANGTEYAIDLGEGWSAVYRPYSGNDVSTTEFSMRGQLEVHAPPGAGHGKELVGRLEQLNLINKPMTAAEGEWTYLTNNVTAQDLRDAPGMAQAFATTQGLEDMHVQELIQSRADSLIGLDGDTLHQEVKRIHLEAAHRSLPQRVQVLREAVAVATGHGSGQQLAASPGYQPTPNLSGRWLTWSRFDVAHNPAPFQKAFAGKALFHDVGGLGIADLFKTGVLASTERRATMGIQTEVGMSEQSDKYSGGANSVFLRISHSPAHLGAGRLVWDDPSVLLRRSDYYAYDEDNYGISPGKAKALHGMTRDPLQIAQHHHSGNEIMFRDGIDLLGAEAPSRIMCSAASERDKLLAQFADRGITHLGSRPVEEVLRLA</sequence>
<gene>
    <name evidence="2" type="ORF">BIV57_13485</name>
</gene>
<evidence type="ECO:0000313" key="3">
    <source>
        <dbReference type="Proteomes" id="UP000243342"/>
    </source>
</evidence>
<dbReference type="AlphaFoldDB" id="A0A1J7BE90"/>
<keyword evidence="3" id="KW-1185">Reference proteome</keyword>
<feature type="region of interest" description="Disordered" evidence="1">
    <location>
        <begin position="18"/>
        <end position="157"/>
    </location>
</feature>